<keyword evidence="5" id="KW-1185">Reference proteome</keyword>
<dbReference type="Gene3D" id="3.20.20.370">
    <property type="entry name" value="Glycoside hydrolase/deacetylase"/>
    <property type="match status" value="1"/>
</dbReference>
<dbReference type="GO" id="GO:0009272">
    <property type="term" value="P:fungal-type cell wall biogenesis"/>
    <property type="evidence" value="ECO:0007669"/>
    <property type="project" value="UniProtKB-ARBA"/>
</dbReference>
<gene>
    <name evidence="4" type="ORF">BGZ80_006319</name>
</gene>
<dbReference type="Pfam" id="PF01522">
    <property type="entry name" value="Polysacc_deac_1"/>
    <property type="match status" value="1"/>
</dbReference>
<evidence type="ECO:0000313" key="4">
    <source>
        <dbReference type="EMBL" id="KAG0019096.1"/>
    </source>
</evidence>
<dbReference type="InterPro" id="IPR002509">
    <property type="entry name" value="NODB_dom"/>
</dbReference>
<protein>
    <recommendedName>
        <fullName evidence="3">NodB homology domain-containing protein</fullName>
    </recommendedName>
</protein>
<dbReference type="EMBL" id="JAAAID010000311">
    <property type="protein sequence ID" value="KAG0019096.1"/>
    <property type="molecule type" value="Genomic_DNA"/>
</dbReference>
<evidence type="ECO:0000259" key="3">
    <source>
        <dbReference type="PROSITE" id="PS51677"/>
    </source>
</evidence>
<dbReference type="GO" id="GO:0004099">
    <property type="term" value="F:chitin deacetylase activity"/>
    <property type="evidence" value="ECO:0007669"/>
    <property type="project" value="TreeGrafter"/>
</dbReference>
<dbReference type="OrthoDB" id="407355at2759"/>
<dbReference type="GO" id="GO:0005975">
    <property type="term" value="P:carbohydrate metabolic process"/>
    <property type="evidence" value="ECO:0007669"/>
    <property type="project" value="InterPro"/>
</dbReference>
<organism evidence="4 5">
    <name type="scientific">Entomortierella chlamydospora</name>
    <dbReference type="NCBI Taxonomy" id="101097"/>
    <lineage>
        <taxon>Eukaryota</taxon>
        <taxon>Fungi</taxon>
        <taxon>Fungi incertae sedis</taxon>
        <taxon>Mucoromycota</taxon>
        <taxon>Mortierellomycotina</taxon>
        <taxon>Mortierellomycetes</taxon>
        <taxon>Mortierellales</taxon>
        <taxon>Mortierellaceae</taxon>
        <taxon>Entomortierella</taxon>
    </lineage>
</organism>
<dbReference type="SUPFAM" id="SSF88713">
    <property type="entry name" value="Glycoside hydrolase/deacetylase"/>
    <property type="match status" value="1"/>
</dbReference>
<dbReference type="InterPro" id="IPR050248">
    <property type="entry name" value="Polysacc_deacetylase_ArnD"/>
</dbReference>
<feature type="domain" description="NodB homology" evidence="3">
    <location>
        <begin position="148"/>
        <end position="355"/>
    </location>
</feature>
<dbReference type="AlphaFoldDB" id="A0A9P6N092"/>
<reference evidence="4" key="1">
    <citation type="journal article" date="2020" name="Fungal Divers.">
        <title>Resolving the Mortierellaceae phylogeny through synthesis of multi-gene phylogenetics and phylogenomics.</title>
        <authorList>
            <person name="Vandepol N."/>
            <person name="Liber J."/>
            <person name="Desiro A."/>
            <person name="Na H."/>
            <person name="Kennedy M."/>
            <person name="Barry K."/>
            <person name="Grigoriev I.V."/>
            <person name="Miller A.N."/>
            <person name="O'Donnell K."/>
            <person name="Stajich J.E."/>
            <person name="Bonito G."/>
        </authorList>
    </citation>
    <scope>NUCLEOTIDE SEQUENCE</scope>
    <source>
        <strain evidence="4">NRRL 2769</strain>
    </source>
</reference>
<accession>A0A9P6N092</accession>
<feature type="signal peptide" evidence="2">
    <location>
        <begin position="1"/>
        <end position="20"/>
    </location>
</feature>
<evidence type="ECO:0000256" key="1">
    <source>
        <dbReference type="SAM" id="MobiDB-lite"/>
    </source>
</evidence>
<dbReference type="GO" id="GO:0016020">
    <property type="term" value="C:membrane"/>
    <property type="evidence" value="ECO:0007669"/>
    <property type="project" value="TreeGrafter"/>
</dbReference>
<dbReference type="PANTHER" id="PTHR10587:SF98">
    <property type="entry name" value="CHITIN DEACETYLASE"/>
    <property type="match status" value="1"/>
</dbReference>
<keyword evidence="2" id="KW-0732">Signal</keyword>
<dbReference type="InterPro" id="IPR011330">
    <property type="entry name" value="Glyco_hydro/deAcase_b/a-brl"/>
</dbReference>
<proteinExistence type="predicted"/>
<evidence type="ECO:0000256" key="2">
    <source>
        <dbReference type="SAM" id="SignalP"/>
    </source>
</evidence>
<name>A0A9P6N092_9FUNG</name>
<sequence>MISLQYAAALATLLLATANAATPTSSYLPQSSPAFLPKFSAPTGVITAWPPANTAAALPSGPLSTAAFTLSGYPAMNEVVKNAATDPNIVPVIAAIDWTKVPNIPPTNDTIGASYPSSDPNCWWTKGGCVTPKISYIPQDIYYCPTPGTWGLTYDDGPMYYYPVTAENSKWAEPNLYDYLLNHNNQKADLFYIGSKVMGAPAAAQRGLNDGHVICSHTWSHPSMTTLTNAEVVAEFYYSLRMMKEVLGITPKCWRPPYGDVDDRVRAIAWQMGMRTIIWDLDTNDWNINGDQVAPGPGAITYTEANNTVNGWITNRENGNDTKQGHVVLEHELSNATITLTEFWLPTIQKLYNTMPATACNNIAQPYWEESFVYPIQGKVAVNTNGTSSTTPVTTISGSNSTSSSSSGTGSSGPSVVKSGAAAGQIQAVTSVMGLVFAAAVALVL</sequence>
<dbReference type="PROSITE" id="PS51677">
    <property type="entry name" value="NODB"/>
    <property type="match status" value="1"/>
</dbReference>
<comment type="caution">
    <text evidence="4">The sequence shown here is derived from an EMBL/GenBank/DDBJ whole genome shotgun (WGS) entry which is preliminary data.</text>
</comment>
<feature type="region of interest" description="Disordered" evidence="1">
    <location>
        <begin position="386"/>
        <end position="414"/>
    </location>
</feature>
<dbReference type="Proteomes" id="UP000703661">
    <property type="component" value="Unassembled WGS sequence"/>
</dbReference>
<dbReference type="PANTHER" id="PTHR10587">
    <property type="entry name" value="GLYCOSYL TRANSFERASE-RELATED"/>
    <property type="match status" value="1"/>
</dbReference>
<feature type="chain" id="PRO_5040305761" description="NodB homology domain-containing protein" evidence="2">
    <location>
        <begin position="21"/>
        <end position="445"/>
    </location>
</feature>
<evidence type="ECO:0000313" key="5">
    <source>
        <dbReference type="Proteomes" id="UP000703661"/>
    </source>
</evidence>